<dbReference type="EMBL" id="RKHR01000004">
    <property type="protein sequence ID" value="ROS01642.1"/>
    <property type="molecule type" value="Genomic_DNA"/>
</dbReference>
<gene>
    <name evidence="1" type="ORF">EDC56_2086</name>
</gene>
<proteinExistence type="predicted"/>
<dbReference type="Proteomes" id="UP000275394">
    <property type="component" value="Unassembled WGS sequence"/>
</dbReference>
<comment type="caution">
    <text evidence="1">The sequence shown here is derived from an EMBL/GenBank/DDBJ whole genome shotgun (WGS) entry which is preliminary data.</text>
</comment>
<keyword evidence="2" id="KW-1185">Reference proteome</keyword>
<evidence type="ECO:0000313" key="2">
    <source>
        <dbReference type="Proteomes" id="UP000275394"/>
    </source>
</evidence>
<accession>A0A3N2DPL1</accession>
<dbReference type="RefSeq" id="WP_123712411.1">
    <property type="nucleotide sequence ID" value="NZ_RKHR01000004.1"/>
</dbReference>
<reference evidence="1 2" key="1">
    <citation type="submission" date="2018-11" db="EMBL/GenBank/DDBJ databases">
        <title>Genomic Encyclopedia of Type Strains, Phase IV (KMG-IV): sequencing the most valuable type-strain genomes for metagenomic binning, comparative biology and taxonomic classification.</title>
        <authorList>
            <person name="Goeker M."/>
        </authorList>
    </citation>
    <scope>NUCLEOTIDE SEQUENCE [LARGE SCALE GENOMIC DNA]</scope>
    <source>
        <strain evidence="1 2">DSM 100316</strain>
    </source>
</reference>
<evidence type="ECO:0000313" key="1">
    <source>
        <dbReference type="EMBL" id="ROS01642.1"/>
    </source>
</evidence>
<sequence length="310" mass="35396">MNAQTIQHSFRQHRLWLSVVATIKCLQSLCYDIRTHRGASTAHLVGDDFLNSIAFRENHNVEKKLKQIQRFSDQQPDIIQRGEYLAIHREWQQLQQHWTALTPLDCFGAHCKLLMRVNKLSWKAIIRSDHEILANSTGERSRLCHYVFNQHIPLIESAATLRGMACYSSAKEAIDTTDRARIGDLCTDLFEHWNQQQHGLIDLPSHCRQQIEEQASRSAMSQHLLSFIDVIKPIQNPDEELPNSAEIFIGAADFLSQLKKQYDLLANQLASNMPSELASWVNGENVVVSEQESAHNRCHRAAPNLSMITA</sequence>
<dbReference type="OrthoDB" id="9180266at2"/>
<organism evidence="1 2">
    <name type="scientific">Sinobacterium caligoides</name>
    <dbReference type="NCBI Taxonomy" id="933926"/>
    <lineage>
        <taxon>Bacteria</taxon>
        <taxon>Pseudomonadati</taxon>
        <taxon>Pseudomonadota</taxon>
        <taxon>Gammaproteobacteria</taxon>
        <taxon>Cellvibrionales</taxon>
        <taxon>Spongiibacteraceae</taxon>
        <taxon>Sinobacterium</taxon>
    </lineage>
</organism>
<name>A0A3N2DPL1_9GAMM</name>
<protein>
    <submittedName>
        <fullName evidence="1">Uncharacterized protein</fullName>
    </submittedName>
</protein>
<dbReference type="AlphaFoldDB" id="A0A3N2DPL1"/>